<dbReference type="GO" id="GO:0009086">
    <property type="term" value="P:methionine biosynthetic process"/>
    <property type="evidence" value="ECO:0007669"/>
    <property type="project" value="UniProtKB-KW"/>
</dbReference>
<evidence type="ECO:0000256" key="4">
    <source>
        <dbReference type="ARBA" id="ARBA00022692"/>
    </source>
</evidence>
<feature type="transmembrane region" description="Helical" evidence="13">
    <location>
        <begin position="276"/>
        <end position="296"/>
    </location>
</feature>
<keyword evidence="8" id="KW-0486">Methionine biosynthesis</keyword>
<feature type="domain" description="CBS" evidence="14">
    <location>
        <begin position="450"/>
        <end position="508"/>
    </location>
</feature>
<dbReference type="Pfam" id="PF00654">
    <property type="entry name" value="Voltage_CLC"/>
    <property type="match status" value="1"/>
</dbReference>
<evidence type="ECO:0000256" key="2">
    <source>
        <dbReference type="ARBA" id="ARBA00022448"/>
    </source>
</evidence>
<keyword evidence="16" id="KW-1185">Reference proteome</keyword>
<dbReference type="GO" id="GO:0005254">
    <property type="term" value="F:chloride channel activity"/>
    <property type="evidence" value="ECO:0007669"/>
    <property type="project" value="UniProtKB-KW"/>
</dbReference>
<feature type="transmembrane region" description="Helical" evidence="13">
    <location>
        <begin position="23"/>
        <end position="43"/>
    </location>
</feature>
<dbReference type="PRINTS" id="PR00762">
    <property type="entry name" value="CLCHANNEL"/>
</dbReference>
<dbReference type="CDD" id="cd00400">
    <property type="entry name" value="Voltage_gated_ClC"/>
    <property type="match status" value="1"/>
</dbReference>
<dbReference type="SMART" id="SM00116">
    <property type="entry name" value="CBS"/>
    <property type="match status" value="2"/>
</dbReference>
<reference evidence="15 16" key="1">
    <citation type="submission" date="2010-06" db="EMBL/GenBank/DDBJ databases">
        <title>Complete sequence chromosome of Methanohalobium evestigatum Z-7303.</title>
        <authorList>
            <consortium name="US DOE Joint Genome Institute"/>
            <person name="Lucas S."/>
            <person name="Copeland A."/>
            <person name="Lapidus A."/>
            <person name="Cheng J.-F."/>
            <person name="Bruce D."/>
            <person name="Goodwin L."/>
            <person name="Pitluck S."/>
            <person name="Saunders E."/>
            <person name="Detter J.C."/>
            <person name="Han C."/>
            <person name="Tapia R."/>
            <person name="Land M."/>
            <person name="Hauser L."/>
            <person name="Kyrpides N."/>
            <person name="Mikhailova N."/>
            <person name="Sieprawska-Lupa M."/>
            <person name="Whitman W.B."/>
            <person name="Anderson I."/>
            <person name="Woyke T."/>
        </authorList>
    </citation>
    <scope>NUCLEOTIDE SEQUENCE [LARGE SCALE GENOMIC DNA]</scope>
    <source>
        <strain evidence="16">ATCC BAA-1072 / DSM 3721 / NBRC 107634 / OCM 161 / Z-7303</strain>
    </source>
</reference>
<dbReference type="Gene3D" id="3.10.580.10">
    <property type="entry name" value="CBS-domain"/>
    <property type="match status" value="1"/>
</dbReference>
<dbReference type="PANTHER" id="PTHR43427:SF6">
    <property type="entry name" value="CHLORIDE CHANNEL PROTEIN CLC-E"/>
    <property type="match status" value="1"/>
</dbReference>
<evidence type="ECO:0000256" key="1">
    <source>
        <dbReference type="ARBA" id="ARBA00004141"/>
    </source>
</evidence>
<dbReference type="RefSeq" id="WP_013195319.1">
    <property type="nucleotide sequence ID" value="NC_014253.1"/>
</dbReference>
<evidence type="ECO:0000313" key="15">
    <source>
        <dbReference type="EMBL" id="ADI74754.1"/>
    </source>
</evidence>
<evidence type="ECO:0000256" key="8">
    <source>
        <dbReference type="ARBA" id="ARBA00023167"/>
    </source>
</evidence>
<evidence type="ECO:0000256" key="7">
    <source>
        <dbReference type="ARBA" id="ARBA00023136"/>
    </source>
</evidence>
<dbReference type="Gene3D" id="1.10.3080.10">
    <property type="entry name" value="Clc chloride channel"/>
    <property type="match status" value="1"/>
</dbReference>
<evidence type="ECO:0000259" key="14">
    <source>
        <dbReference type="PROSITE" id="PS51371"/>
    </source>
</evidence>
<gene>
    <name evidence="15" type="ordered locus">Metev_1923</name>
</gene>
<feature type="transmembrane region" description="Helical" evidence="13">
    <location>
        <begin position="232"/>
        <end position="256"/>
    </location>
</feature>
<evidence type="ECO:0000313" key="16">
    <source>
        <dbReference type="Proteomes" id="UP000000391"/>
    </source>
</evidence>
<dbReference type="EMBL" id="CP002069">
    <property type="protein sequence ID" value="ADI74754.1"/>
    <property type="molecule type" value="Genomic_DNA"/>
</dbReference>
<keyword evidence="5 13" id="KW-1133">Transmembrane helix</keyword>
<keyword evidence="12" id="KW-0129">CBS domain</keyword>
<evidence type="ECO:0000256" key="11">
    <source>
        <dbReference type="ARBA" id="ARBA00023303"/>
    </source>
</evidence>
<organism evidence="15 16">
    <name type="scientific">Methanohalobium evestigatum (strain ATCC BAA-1072 / DSM 3721 / NBRC 107634 / OCM 161 / Z-7303)</name>
    <dbReference type="NCBI Taxonomy" id="644295"/>
    <lineage>
        <taxon>Archaea</taxon>
        <taxon>Methanobacteriati</taxon>
        <taxon>Methanobacteriota</taxon>
        <taxon>Stenosarchaea group</taxon>
        <taxon>Methanomicrobia</taxon>
        <taxon>Methanosarcinales</taxon>
        <taxon>Methanosarcinaceae</taxon>
        <taxon>Methanohalobium</taxon>
    </lineage>
</organism>
<keyword evidence="9" id="KW-0869">Chloride channel</keyword>
<dbReference type="Proteomes" id="UP000000391">
    <property type="component" value="Chromosome"/>
</dbReference>
<dbReference type="OrthoDB" id="89900at2157"/>
<feature type="domain" description="CBS" evidence="14">
    <location>
        <begin position="513"/>
        <end position="572"/>
    </location>
</feature>
<dbReference type="InterPro" id="IPR050368">
    <property type="entry name" value="ClC-type_chloride_channel"/>
</dbReference>
<name>D7EA83_METEZ</name>
<keyword evidence="7 13" id="KW-0472">Membrane</keyword>
<sequence>MQDSSLIQKTKGYIYQWFQNESVFTNTLATVVGILTGLAIVIYEHLIKDFTDFFFGTVSQYPSYFVILVPATGGLLVGLISYMFVNSRRSDVEEIIESSALHDGKIRHKYAFLEVLSSLISISSGGSVGKESPGVLAGSGIGSYVAHILKTNREHSKILVGCGASGGIAAAFNAPLAGVVFVVEVIFGELKSNTFIPIVVAAVFSNLVSNMIFGVMPIEVSYFKLVSPVNELFLYLILGVLAGVVSIIIIRSMYLFYDGFHKLPFHPISKPAIGGLGVGLIGLFYPQIFGVGYNVIMNVLANEFTMQLMLILLFLKIFAFSLTLGSGGSGGSIVPALFVGAMLGGVYGNIVNGIFPDMTAEAGAYAMVGMGSVFAGTLHAPLTGMLILFELTRDYQLILPLMFACVISNAIANALHLESLYTEGLRRRGLKIWGGQQVDVMKSMLVEDAMVKDVQSVLENNTVGTLIHMMQSSKHGGFPVLDLNRKLRGIVTLQDLREKVKYGEVNQRISEIMYKNVAVAYPDETLDTVLNRLAKLDIGRLPVVSRDDETELLGLITRSDIINTYNKKIITRKQESEEG</sequence>
<keyword evidence="11" id="KW-0407">Ion channel</keyword>
<evidence type="ECO:0000256" key="3">
    <source>
        <dbReference type="ARBA" id="ARBA00022605"/>
    </source>
</evidence>
<dbReference type="KEGG" id="mev:Metev_1923"/>
<keyword evidence="3" id="KW-0028">Amino-acid biosynthesis</keyword>
<dbReference type="PROSITE" id="PS51371">
    <property type="entry name" value="CBS"/>
    <property type="match status" value="2"/>
</dbReference>
<dbReference type="GeneID" id="9347582"/>
<proteinExistence type="predicted"/>
<keyword evidence="10" id="KW-0868">Chloride</keyword>
<evidence type="ECO:0000256" key="6">
    <source>
        <dbReference type="ARBA" id="ARBA00023065"/>
    </source>
</evidence>
<dbReference type="InterPro" id="IPR046342">
    <property type="entry name" value="CBS_dom_sf"/>
</dbReference>
<dbReference type="InterPro" id="IPR000644">
    <property type="entry name" value="CBS_dom"/>
</dbReference>
<dbReference type="HOGENOM" id="CLU_015263_5_1_2"/>
<dbReference type="InterPro" id="IPR014743">
    <property type="entry name" value="Cl-channel_core"/>
</dbReference>
<dbReference type="InterPro" id="IPR001807">
    <property type="entry name" value="ClC"/>
</dbReference>
<dbReference type="Pfam" id="PF00571">
    <property type="entry name" value="CBS"/>
    <property type="match status" value="2"/>
</dbReference>
<dbReference type="GO" id="GO:0034707">
    <property type="term" value="C:chloride channel complex"/>
    <property type="evidence" value="ECO:0007669"/>
    <property type="project" value="UniProtKB-KW"/>
</dbReference>
<keyword evidence="6" id="KW-0406">Ion transport</keyword>
<evidence type="ECO:0000256" key="9">
    <source>
        <dbReference type="ARBA" id="ARBA00023173"/>
    </source>
</evidence>
<accession>D7EA83</accession>
<feature type="transmembrane region" description="Helical" evidence="13">
    <location>
        <begin position="333"/>
        <end position="355"/>
    </location>
</feature>
<protein>
    <submittedName>
        <fullName evidence="15">Cl-channel voltage-gated family protein</fullName>
    </submittedName>
</protein>
<feature type="transmembrane region" description="Helical" evidence="13">
    <location>
        <begin position="308"/>
        <end position="327"/>
    </location>
</feature>
<dbReference type="SUPFAM" id="SSF81340">
    <property type="entry name" value="Clc chloride channel"/>
    <property type="match status" value="1"/>
</dbReference>
<comment type="subcellular location">
    <subcellularLocation>
        <location evidence="1">Membrane</location>
        <topology evidence="1">Multi-pass membrane protein</topology>
    </subcellularLocation>
</comment>
<evidence type="ECO:0000256" key="10">
    <source>
        <dbReference type="ARBA" id="ARBA00023214"/>
    </source>
</evidence>
<keyword evidence="2" id="KW-0813">Transport</keyword>
<feature type="transmembrane region" description="Helical" evidence="13">
    <location>
        <begin position="63"/>
        <end position="85"/>
    </location>
</feature>
<dbReference type="PANTHER" id="PTHR43427">
    <property type="entry name" value="CHLORIDE CHANNEL PROTEIN CLC-E"/>
    <property type="match status" value="1"/>
</dbReference>
<evidence type="ECO:0000256" key="13">
    <source>
        <dbReference type="SAM" id="Phobius"/>
    </source>
</evidence>
<feature type="transmembrane region" description="Helical" evidence="13">
    <location>
        <begin position="158"/>
        <end position="183"/>
    </location>
</feature>
<evidence type="ECO:0000256" key="12">
    <source>
        <dbReference type="PROSITE-ProRule" id="PRU00703"/>
    </source>
</evidence>
<evidence type="ECO:0000256" key="5">
    <source>
        <dbReference type="ARBA" id="ARBA00022989"/>
    </source>
</evidence>
<feature type="transmembrane region" description="Helical" evidence="13">
    <location>
        <begin position="362"/>
        <end position="389"/>
    </location>
</feature>
<keyword evidence="4 13" id="KW-0812">Transmembrane</keyword>
<dbReference type="AlphaFoldDB" id="D7EA83"/>
<dbReference type="STRING" id="644295.Metev_1923"/>
<feature type="transmembrane region" description="Helical" evidence="13">
    <location>
        <begin position="195"/>
        <end position="220"/>
    </location>
</feature>
<feature type="transmembrane region" description="Helical" evidence="13">
    <location>
        <begin position="395"/>
        <end position="417"/>
    </location>
</feature>
<dbReference type="SUPFAM" id="SSF54631">
    <property type="entry name" value="CBS-domain pair"/>
    <property type="match status" value="1"/>
</dbReference>